<dbReference type="InterPro" id="IPR007527">
    <property type="entry name" value="Znf_SWIM"/>
</dbReference>
<gene>
    <name evidence="7" type="ORF">MERR_LOCUS27952</name>
</gene>
<keyword evidence="8" id="KW-1185">Reference proteome</keyword>
<keyword evidence="1" id="KW-0479">Metal-binding</keyword>
<evidence type="ECO:0000313" key="7">
    <source>
        <dbReference type="EMBL" id="CAA7040717.1"/>
    </source>
</evidence>
<dbReference type="GO" id="GO:0008270">
    <property type="term" value="F:zinc ion binding"/>
    <property type="evidence" value="ECO:0007669"/>
    <property type="project" value="UniProtKB-KW"/>
</dbReference>
<evidence type="ECO:0000256" key="2">
    <source>
        <dbReference type="ARBA" id="ARBA00022771"/>
    </source>
</evidence>
<keyword evidence="2 4" id="KW-0863">Zinc-finger</keyword>
<feature type="compositionally biased region" description="Basic residues" evidence="5">
    <location>
        <begin position="461"/>
        <end position="474"/>
    </location>
</feature>
<dbReference type="PROSITE" id="PS50966">
    <property type="entry name" value="ZF_SWIM"/>
    <property type="match status" value="1"/>
</dbReference>
<dbReference type="PANTHER" id="PTHR31973">
    <property type="entry name" value="POLYPROTEIN, PUTATIVE-RELATED"/>
    <property type="match status" value="1"/>
</dbReference>
<evidence type="ECO:0000256" key="3">
    <source>
        <dbReference type="ARBA" id="ARBA00022833"/>
    </source>
</evidence>
<dbReference type="SMART" id="SM00575">
    <property type="entry name" value="ZnF_PMZ"/>
    <property type="match status" value="1"/>
</dbReference>
<accession>A0A6D2JN57</accession>
<feature type="compositionally biased region" description="Basic and acidic residues" evidence="5">
    <location>
        <begin position="434"/>
        <end position="445"/>
    </location>
</feature>
<evidence type="ECO:0000256" key="1">
    <source>
        <dbReference type="ARBA" id="ARBA00022723"/>
    </source>
</evidence>
<dbReference type="AlphaFoldDB" id="A0A6D2JN57"/>
<dbReference type="EMBL" id="CACVBM020001232">
    <property type="protein sequence ID" value="CAA7040717.1"/>
    <property type="molecule type" value="Genomic_DNA"/>
</dbReference>
<dbReference type="InterPro" id="IPR018289">
    <property type="entry name" value="MULE_transposase_dom"/>
</dbReference>
<feature type="domain" description="SWIM-type" evidence="6">
    <location>
        <begin position="363"/>
        <end position="395"/>
    </location>
</feature>
<dbReference type="Pfam" id="PF04434">
    <property type="entry name" value="SWIM"/>
    <property type="match status" value="1"/>
</dbReference>
<protein>
    <recommendedName>
        <fullName evidence="6">SWIM-type domain-containing protein</fullName>
    </recommendedName>
</protein>
<name>A0A6D2JN57_9BRAS</name>
<dbReference type="OrthoDB" id="1109303at2759"/>
<keyword evidence="3" id="KW-0862">Zinc</keyword>
<dbReference type="Proteomes" id="UP000467841">
    <property type="component" value="Unassembled WGS sequence"/>
</dbReference>
<evidence type="ECO:0000313" key="8">
    <source>
        <dbReference type="Proteomes" id="UP000467841"/>
    </source>
</evidence>
<dbReference type="PANTHER" id="PTHR31973:SF187">
    <property type="entry name" value="MUTATOR TRANSPOSASE MUDRA PROTEIN"/>
    <property type="match status" value="1"/>
</dbReference>
<dbReference type="Pfam" id="PF10551">
    <property type="entry name" value="MULE"/>
    <property type="match status" value="1"/>
</dbReference>
<dbReference type="InterPro" id="IPR006564">
    <property type="entry name" value="Znf_PMZ"/>
</dbReference>
<evidence type="ECO:0000256" key="4">
    <source>
        <dbReference type="PROSITE-ProRule" id="PRU00325"/>
    </source>
</evidence>
<organism evidence="7 8">
    <name type="scientific">Microthlaspi erraticum</name>
    <dbReference type="NCBI Taxonomy" id="1685480"/>
    <lineage>
        <taxon>Eukaryota</taxon>
        <taxon>Viridiplantae</taxon>
        <taxon>Streptophyta</taxon>
        <taxon>Embryophyta</taxon>
        <taxon>Tracheophyta</taxon>
        <taxon>Spermatophyta</taxon>
        <taxon>Magnoliopsida</taxon>
        <taxon>eudicotyledons</taxon>
        <taxon>Gunneridae</taxon>
        <taxon>Pentapetalae</taxon>
        <taxon>rosids</taxon>
        <taxon>malvids</taxon>
        <taxon>Brassicales</taxon>
        <taxon>Brassicaceae</taxon>
        <taxon>Coluteocarpeae</taxon>
        <taxon>Microthlaspi</taxon>
    </lineage>
</organism>
<evidence type="ECO:0000256" key="5">
    <source>
        <dbReference type="SAM" id="MobiDB-lite"/>
    </source>
</evidence>
<sequence>MDRVAHRRRATPRYIGQLFVERTGLIDGIVPRQIADSMRIMFGLNLTYTTSYRALKFAQVFVRGTPEDGYANLPSYLRRLKQANPGTITHLLCDEEDRFKYCFVALAASTAGFQYLKRVIVVDGTHLTGKYGGTLLVACGQDANFQVFPLAYGVVDAETNESWGWFFDKLQTCFSPHPMVIVSDRALSIENACVNVLPWVTRGICYYHLQQNIIKTYGGKELMYLVKGAAYAHTLAEYNRCMDSLRAAHPDLAAYMELADPKLWSRVHFPGDRYNIKTSNIAESINSAIKKAKGFPIPSLLQFIREMLGRWFYKRREDALSLQTPYSKGVEYILAIREHYAQSMDVQRIDATSFHVASGRSHFVVDLEQGKCECGVFQVEKMPCTHVLAALASAGVHVSHHTCDTYSQECLYATYAHPIYPEEEIDNHKKKSERCRPPKPKDGPGRKKKSRWQSWLEISRKSKKKGKSRRKKPKVYSCSKCKQPGHTRPCPSLLRNNSAVYERSRRSTSGLRRSTRRSRNFYGGLRGFNGTSLEVYELLDVISRSTYTFVEVYEMFTAV</sequence>
<comment type="caution">
    <text evidence="7">The sequence shown here is derived from an EMBL/GenBank/DDBJ whole genome shotgun (WGS) entry which is preliminary data.</text>
</comment>
<evidence type="ECO:0000259" key="6">
    <source>
        <dbReference type="PROSITE" id="PS50966"/>
    </source>
</evidence>
<reference evidence="7" key="1">
    <citation type="submission" date="2020-01" db="EMBL/GenBank/DDBJ databases">
        <authorList>
            <person name="Mishra B."/>
        </authorList>
    </citation>
    <scope>NUCLEOTIDE SEQUENCE [LARGE SCALE GENOMIC DNA]</scope>
</reference>
<feature type="region of interest" description="Disordered" evidence="5">
    <location>
        <begin position="426"/>
        <end position="515"/>
    </location>
</feature>
<proteinExistence type="predicted"/>